<protein>
    <submittedName>
        <fullName evidence="1">Cell fate (Sporulation/competence/biofilm development) regulator YlbF (YheA/YmcA/DUF963 family)</fullName>
    </submittedName>
</protein>
<reference evidence="1 2" key="1">
    <citation type="submission" date="2020-08" db="EMBL/GenBank/DDBJ databases">
        <title>Genomic Encyclopedia of Type Strains, Phase III (KMG-III): the genomes of soil and plant-associated and newly described type strains.</title>
        <authorList>
            <person name="Whitman W."/>
        </authorList>
    </citation>
    <scope>NUCLEOTIDE SEQUENCE [LARGE SCALE GENOMIC DNA]</scope>
    <source>
        <strain evidence="1 2">CECT 5862</strain>
    </source>
</reference>
<gene>
    <name evidence="1" type="ORF">FHS18_000304</name>
</gene>
<accession>A0A7W5AUA7</accession>
<dbReference type="RefSeq" id="WP_183596182.1">
    <property type="nucleotide sequence ID" value="NZ_JACHXK010000001.1"/>
</dbReference>
<dbReference type="AlphaFoldDB" id="A0A7W5AUA7"/>
<proteinExistence type="predicted"/>
<dbReference type="InterPro" id="IPR023378">
    <property type="entry name" value="YheA/YmcA-like_dom_sf"/>
</dbReference>
<dbReference type="Proteomes" id="UP000570361">
    <property type="component" value="Unassembled WGS sequence"/>
</dbReference>
<name>A0A7W5AUA7_9BACL</name>
<dbReference type="SUPFAM" id="SSF158622">
    <property type="entry name" value="YheA/YmcA-like"/>
    <property type="match status" value="1"/>
</dbReference>
<dbReference type="Pfam" id="PF06133">
    <property type="entry name" value="Com_YlbF"/>
    <property type="match status" value="1"/>
</dbReference>
<comment type="caution">
    <text evidence="1">The sequence shown here is derived from an EMBL/GenBank/DDBJ whole genome shotgun (WGS) entry which is preliminary data.</text>
</comment>
<dbReference type="InterPro" id="IPR010368">
    <property type="entry name" value="Com_YlbF"/>
</dbReference>
<dbReference type="Gene3D" id="1.20.1500.10">
    <property type="entry name" value="YheA/YmcA-like"/>
    <property type="match status" value="1"/>
</dbReference>
<sequence>MNIYDKAYELARAIQEGEEAQSFNQVLSEAAADPAAKRLLDRFRERQTALQQQIMAGEEPEEAELASMNRLYEELDAHPLIHRVFEAERRLAVIYDDVNRILANTLRAITGSV</sequence>
<keyword evidence="2" id="KW-1185">Reference proteome</keyword>
<evidence type="ECO:0000313" key="1">
    <source>
        <dbReference type="EMBL" id="MBB3108276.1"/>
    </source>
</evidence>
<organism evidence="1 2">
    <name type="scientific">Paenibacillus phyllosphaerae</name>
    <dbReference type="NCBI Taxonomy" id="274593"/>
    <lineage>
        <taxon>Bacteria</taxon>
        <taxon>Bacillati</taxon>
        <taxon>Bacillota</taxon>
        <taxon>Bacilli</taxon>
        <taxon>Bacillales</taxon>
        <taxon>Paenibacillaceae</taxon>
        <taxon>Paenibacillus</taxon>
    </lineage>
</organism>
<dbReference type="EMBL" id="JACHXK010000001">
    <property type="protein sequence ID" value="MBB3108276.1"/>
    <property type="molecule type" value="Genomic_DNA"/>
</dbReference>
<evidence type="ECO:0000313" key="2">
    <source>
        <dbReference type="Proteomes" id="UP000570361"/>
    </source>
</evidence>